<dbReference type="InterPro" id="IPR010930">
    <property type="entry name" value="Flg_bb/hook_C_dom"/>
</dbReference>
<dbReference type="InterPro" id="IPR012836">
    <property type="entry name" value="FlgF"/>
</dbReference>
<feature type="domain" description="Flagellar hook protein FlgE D2" evidence="8">
    <location>
        <begin position="187"/>
        <end position="293"/>
    </location>
</feature>
<reference evidence="10 11" key="1">
    <citation type="submission" date="2019-11" db="EMBL/GenBank/DDBJ databases">
        <authorList>
            <person name="He Y."/>
        </authorList>
    </citation>
    <scope>NUCLEOTIDE SEQUENCE [LARGE SCALE GENOMIC DNA]</scope>
    <source>
        <strain evidence="10 11">SCSIO 58843</strain>
    </source>
</reference>
<feature type="domain" description="Flagellar basal body rod protein N-terminal" evidence="6">
    <location>
        <begin position="7"/>
        <end position="35"/>
    </location>
</feature>
<dbReference type="InterPro" id="IPR037925">
    <property type="entry name" value="FlgE/F/G-like"/>
</dbReference>
<dbReference type="PANTHER" id="PTHR30435:SF1">
    <property type="entry name" value="FLAGELLAR HOOK PROTEIN FLGE"/>
    <property type="match status" value="1"/>
</dbReference>
<comment type="subcellular location">
    <subcellularLocation>
        <location evidence="1 5">Bacterial flagellum basal body</location>
    </subcellularLocation>
</comment>
<name>A0A5Q2RCS0_9ACTN</name>
<dbReference type="KEGG" id="atq:GH723_05735"/>
<dbReference type="InterPro" id="IPR020013">
    <property type="entry name" value="Flagellar_FlgE/F/G"/>
</dbReference>
<dbReference type="GO" id="GO:0030694">
    <property type="term" value="C:bacterial-type flagellum basal body, rod"/>
    <property type="evidence" value="ECO:0007669"/>
    <property type="project" value="InterPro"/>
</dbReference>
<protein>
    <recommendedName>
        <fullName evidence="3">Flagellar hook protein FlgE</fullName>
    </recommendedName>
</protein>
<dbReference type="GO" id="GO:0071978">
    <property type="term" value="P:bacterial-type flagellum-dependent swarming motility"/>
    <property type="evidence" value="ECO:0007669"/>
    <property type="project" value="TreeGrafter"/>
</dbReference>
<dbReference type="InterPro" id="IPR037058">
    <property type="entry name" value="Falgellar_hook_FlgE_sf"/>
</dbReference>
<evidence type="ECO:0000259" key="6">
    <source>
        <dbReference type="Pfam" id="PF00460"/>
    </source>
</evidence>
<organism evidence="10 11">
    <name type="scientific">Actinomarinicola tropica</name>
    <dbReference type="NCBI Taxonomy" id="2789776"/>
    <lineage>
        <taxon>Bacteria</taxon>
        <taxon>Bacillati</taxon>
        <taxon>Actinomycetota</taxon>
        <taxon>Acidimicrobiia</taxon>
        <taxon>Acidimicrobiales</taxon>
        <taxon>Iamiaceae</taxon>
        <taxon>Actinomarinicola</taxon>
    </lineage>
</organism>
<dbReference type="Pfam" id="PF07559">
    <property type="entry name" value="FlgE_D2"/>
    <property type="match status" value="1"/>
</dbReference>
<evidence type="ECO:0000313" key="10">
    <source>
        <dbReference type="EMBL" id="QGG94648.1"/>
    </source>
</evidence>
<dbReference type="EMBL" id="CP045851">
    <property type="protein sequence ID" value="QGG94648.1"/>
    <property type="molecule type" value="Genomic_DNA"/>
</dbReference>
<dbReference type="Pfam" id="PF06429">
    <property type="entry name" value="Flg_bbr_C"/>
    <property type="match status" value="1"/>
</dbReference>
<dbReference type="Pfam" id="PF22692">
    <property type="entry name" value="LlgE_F_G_D1"/>
    <property type="match status" value="1"/>
</dbReference>
<keyword evidence="10" id="KW-0966">Cell projection</keyword>
<accession>A0A5Q2RCS0</accession>
<dbReference type="InterPro" id="IPR001444">
    <property type="entry name" value="Flag_bb_rod_N"/>
</dbReference>
<evidence type="ECO:0000256" key="2">
    <source>
        <dbReference type="ARBA" id="ARBA00009677"/>
    </source>
</evidence>
<evidence type="ECO:0000313" key="11">
    <source>
        <dbReference type="Proteomes" id="UP000334019"/>
    </source>
</evidence>
<keyword evidence="10" id="KW-0282">Flagellum</keyword>
<evidence type="ECO:0000256" key="4">
    <source>
        <dbReference type="ARBA" id="ARBA00023143"/>
    </source>
</evidence>
<dbReference type="AlphaFoldDB" id="A0A5Q2RCS0"/>
<feature type="domain" description="Flagellar hook protein FlgE/F/G-like D1" evidence="9">
    <location>
        <begin position="95"/>
        <end position="158"/>
    </location>
</feature>
<dbReference type="SUPFAM" id="SSF117143">
    <property type="entry name" value="Flagellar hook protein flgE"/>
    <property type="match status" value="1"/>
</dbReference>
<sequence>MIRSMFSAISGLRNHQTMMDVVGNNISNVNTTGFKSSTTVFQDVLSQVLRGGGAANQELGGTNPAQVGLGSRVAAITTNFGQGALQRTGRATDLAVQGDGFFVVNQAGQELYTRAGSFSIDALGRLVTQEGAFVMGWQSDAAGNVNSNGAIGQIQVPVGDLVAPVASTEIALGGNLPSNAAVGASIVNSVEVFDTQGNPISIRHTFTKTAADTWTVASEYTLADGTTGAAGADSTIVFDGAGEIDAGASTINPLNTIPAPAGTIDLFLGDPGGANRLTQYGELSTVAVLSQDGSAAGSLQSFSVSQEGLVVGSYSNGRTRAIGQIALASFANPEGLEKVGGSNYRSTMNSGLAQLGTAGAGGRGLLSSGTLEMSNVDLAQEFTNLIVAQRGFQANSRVVTTSDELLQEVVNLKR</sequence>
<keyword evidence="4 5" id="KW-0975">Bacterial flagellum</keyword>
<proteinExistence type="inferred from homology"/>
<dbReference type="Gene3D" id="2.60.98.20">
    <property type="entry name" value="Flagellar hook protein FlgE"/>
    <property type="match status" value="1"/>
</dbReference>
<dbReference type="GO" id="GO:0005829">
    <property type="term" value="C:cytosol"/>
    <property type="evidence" value="ECO:0007669"/>
    <property type="project" value="TreeGrafter"/>
</dbReference>
<dbReference type="NCBIfam" id="TIGR03506">
    <property type="entry name" value="FlgEFG_subfam"/>
    <property type="match status" value="1"/>
</dbReference>
<evidence type="ECO:0000256" key="3">
    <source>
        <dbReference type="ARBA" id="ARBA00019015"/>
    </source>
</evidence>
<dbReference type="InterPro" id="IPR053967">
    <property type="entry name" value="LlgE_F_G-like_D1"/>
</dbReference>
<evidence type="ECO:0000259" key="9">
    <source>
        <dbReference type="Pfam" id="PF22692"/>
    </source>
</evidence>
<feature type="domain" description="Flagellar basal-body/hook protein C-terminal" evidence="7">
    <location>
        <begin position="368"/>
        <end position="412"/>
    </location>
</feature>
<dbReference type="NCBIfam" id="TIGR02490">
    <property type="entry name" value="flgF"/>
    <property type="match status" value="1"/>
</dbReference>
<evidence type="ECO:0000256" key="1">
    <source>
        <dbReference type="ARBA" id="ARBA00004117"/>
    </source>
</evidence>
<dbReference type="InterPro" id="IPR011491">
    <property type="entry name" value="FlgE_D2"/>
</dbReference>
<evidence type="ECO:0000259" key="8">
    <source>
        <dbReference type="Pfam" id="PF07559"/>
    </source>
</evidence>
<dbReference type="GO" id="GO:0009424">
    <property type="term" value="C:bacterial-type flagellum hook"/>
    <property type="evidence" value="ECO:0007669"/>
    <property type="project" value="TreeGrafter"/>
</dbReference>
<dbReference type="Pfam" id="PF00460">
    <property type="entry name" value="Flg_bb_rod"/>
    <property type="match status" value="1"/>
</dbReference>
<keyword evidence="10" id="KW-0969">Cilium</keyword>
<dbReference type="PANTHER" id="PTHR30435">
    <property type="entry name" value="FLAGELLAR PROTEIN"/>
    <property type="match status" value="1"/>
</dbReference>
<comment type="similarity">
    <text evidence="2 5">Belongs to the flagella basal body rod proteins family.</text>
</comment>
<evidence type="ECO:0000259" key="7">
    <source>
        <dbReference type="Pfam" id="PF06429"/>
    </source>
</evidence>
<gene>
    <name evidence="10" type="primary">flgF</name>
    <name evidence="10" type="ORF">GH723_05735</name>
</gene>
<evidence type="ECO:0000256" key="5">
    <source>
        <dbReference type="RuleBase" id="RU362116"/>
    </source>
</evidence>
<dbReference type="Proteomes" id="UP000334019">
    <property type="component" value="Chromosome"/>
</dbReference>
<keyword evidence="11" id="KW-1185">Reference proteome</keyword>
<dbReference type="RefSeq" id="WP_153758754.1">
    <property type="nucleotide sequence ID" value="NZ_CP045851.1"/>
</dbReference>